<dbReference type="SUPFAM" id="SSF57414">
    <property type="entry name" value="Hairpin loop containing domain-like"/>
    <property type="match status" value="1"/>
</dbReference>
<dbReference type="Gene3D" id="3.50.4.10">
    <property type="entry name" value="Hepatocyte Growth Factor"/>
    <property type="match status" value="1"/>
</dbReference>
<keyword evidence="1" id="KW-0677">Repeat</keyword>
<evidence type="ECO:0000313" key="5">
    <source>
        <dbReference type="Proteomes" id="UP000242450"/>
    </source>
</evidence>
<dbReference type="OrthoDB" id="9564171at2759"/>
<keyword evidence="5" id="KW-1185">Reference proteome</keyword>
<sequence>MCPRKSKITRVMYYNLECVTTLFQDAYFKGGDVTVVFTPNAKHCQIICTHHPRCLFFTFMTESSSEDPTKW</sequence>
<evidence type="ECO:0000256" key="2">
    <source>
        <dbReference type="ARBA" id="ARBA00023157"/>
    </source>
</evidence>
<dbReference type="Pfam" id="PF00024">
    <property type="entry name" value="PAN_1"/>
    <property type="match status" value="1"/>
</dbReference>
<dbReference type="CDD" id="cd01100">
    <property type="entry name" value="APPLE_Factor_XI_like"/>
    <property type="match status" value="1"/>
</dbReference>
<dbReference type="GO" id="GO:0006508">
    <property type="term" value="P:proteolysis"/>
    <property type="evidence" value="ECO:0007669"/>
    <property type="project" value="InterPro"/>
</dbReference>
<dbReference type="SMART" id="SM00223">
    <property type="entry name" value="APPLE"/>
    <property type="match status" value="1"/>
</dbReference>
<accession>A0A212C2K8</accession>
<gene>
    <name evidence="4" type="ORF">Celaphus_00019269</name>
</gene>
<dbReference type="InterPro" id="IPR000177">
    <property type="entry name" value="Apple"/>
</dbReference>
<comment type="caution">
    <text evidence="4">The sequence shown here is derived from an EMBL/GenBank/DDBJ whole genome shotgun (WGS) entry which is preliminary data.</text>
</comment>
<dbReference type="InterPro" id="IPR003609">
    <property type="entry name" value="Pan_app"/>
</dbReference>
<dbReference type="GO" id="GO:0005576">
    <property type="term" value="C:extracellular region"/>
    <property type="evidence" value="ECO:0007669"/>
    <property type="project" value="InterPro"/>
</dbReference>
<organism evidence="4 5">
    <name type="scientific">Cervus elaphus hippelaphus</name>
    <name type="common">European red deer</name>
    <dbReference type="NCBI Taxonomy" id="46360"/>
    <lineage>
        <taxon>Eukaryota</taxon>
        <taxon>Metazoa</taxon>
        <taxon>Chordata</taxon>
        <taxon>Craniata</taxon>
        <taxon>Vertebrata</taxon>
        <taxon>Euteleostomi</taxon>
        <taxon>Mammalia</taxon>
        <taxon>Eutheria</taxon>
        <taxon>Laurasiatheria</taxon>
        <taxon>Artiodactyla</taxon>
        <taxon>Ruminantia</taxon>
        <taxon>Pecora</taxon>
        <taxon>Cervidae</taxon>
        <taxon>Cervinae</taxon>
        <taxon>Cervus</taxon>
    </lineage>
</organism>
<evidence type="ECO:0000313" key="4">
    <source>
        <dbReference type="EMBL" id="OWK00239.1"/>
    </source>
</evidence>
<proteinExistence type="predicted"/>
<protein>
    <submittedName>
        <fullName evidence="4">F11</fullName>
    </submittedName>
</protein>
<dbReference type="Proteomes" id="UP000242450">
    <property type="component" value="Chromosome 32"/>
</dbReference>
<dbReference type="AlphaFoldDB" id="A0A212C2K8"/>
<dbReference type="EMBL" id="MKHE01000032">
    <property type="protein sequence ID" value="OWK00239.1"/>
    <property type="molecule type" value="Genomic_DNA"/>
</dbReference>
<keyword evidence="2" id="KW-1015">Disulfide bond</keyword>
<evidence type="ECO:0000256" key="1">
    <source>
        <dbReference type="ARBA" id="ARBA00022737"/>
    </source>
</evidence>
<feature type="domain" description="Apple" evidence="3">
    <location>
        <begin position="18"/>
        <end position="70"/>
    </location>
</feature>
<evidence type="ECO:0000259" key="3">
    <source>
        <dbReference type="SMART" id="SM00223"/>
    </source>
</evidence>
<reference evidence="4 5" key="1">
    <citation type="journal article" date="2018" name="Mol. Genet. Genomics">
        <title>The red deer Cervus elaphus genome CerEla1.0: sequencing, annotating, genes, and chromosomes.</title>
        <authorList>
            <person name="Bana N.A."/>
            <person name="Nyiri A."/>
            <person name="Nagy J."/>
            <person name="Frank K."/>
            <person name="Nagy T."/>
            <person name="Steger V."/>
            <person name="Schiller M."/>
            <person name="Lakatos P."/>
            <person name="Sugar L."/>
            <person name="Horn P."/>
            <person name="Barta E."/>
            <person name="Orosz L."/>
        </authorList>
    </citation>
    <scope>NUCLEOTIDE SEQUENCE [LARGE SCALE GENOMIC DNA]</scope>
    <source>
        <strain evidence="4">Hungarian</strain>
    </source>
</reference>
<name>A0A212C2K8_CEREH</name>